<dbReference type="Proteomes" id="UP000567795">
    <property type="component" value="Unassembled WGS sequence"/>
</dbReference>
<sequence length="47" mass="5328">MVELRQGFTRNVQGLGHRGLGDLEVRIRDHADLERAGDLIRRALETS</sequence>
<name>A0A852ZZ98_9ACTN</name>
<proteinExistence type="predicted"/>
<protein>
    <submittedName>
        <fullName evidence="1">Putative transport protein</fullName>
    </submittedName>
</protein>
<evidence type="ECO:0000313" key="1">
    <source>
        <dbReference type="EMBL" id="NYI03448.1"/>
    </source>
</evidence>
<accession>A0A852ZZ98</accession>
<dbReference type="AlphaFoldDB" id="A0A852ZZ98"/>
<reference evidence="1 2" key="1">
    <citation type="submission" date="2020-07" db="EMBL/GenBank/DDBJ databases">
        <title>Sequencing the genomes of 1000 actinobacteria strains.</title>
        <authorList>
            <person name="Klenk H.-P."/>
        </authorList>
    </citation>
    <scope>NUCLEOTIDE SEQUENCE [LARGE SCALE GENOMIC DNA]</scope>
    <source>
        <strain evidence="1 2">DSM 42178</strain>
    </source>
</reference>
<organism evidence="1 2">
    <name type="scientific">Allostreptomyces psammosilenae</name>
    <dbReference type="NCBI Taxonomy" id="1892865"/>
    <lineage>
        <taxon>Bacteria</taxon>
        <taxon>Bacillati</taxon>
        <taxon>Actinomycetota</taxon>
        <taxon>Actinomycetes</taxon>
        <taxon>Kitasatosporales</taxon>
        <taxon>Streptomycetaceae</taxon>
        <taxon>Allostreptomyces</taxon>
    </lineage>
</organism>
<keyword evidence="2" id="KW-1185">Reference proteome</keyword>
<comment type="caution">
    <text evidence="1">The sequence shown here is derived from an EMBL/GenBank/DDBJ whole genome shotgun (WGS) entry which is preliminary data.</text>
</comment>
<dbReference type="RefSeq" id="WP_179812492.1">
    <property type="nucleotide sequence ID" value="NZ_JACBZD010000001.1"/>
</dbReference>
<dbReference type="EMBL" id="JACBZD010000001">
    <property type="protein sequence ID" value="NYI03448.1"/>
    <property type="molecule type" value="Genomic_DNA"/>
</dbReference>
<evidence type="ECO:0000313" key="2">
    <source>
        <dbReference type="Proteomes" id="UP000567795"/>
    </source>
</evidence>
<gene>
    <name evidence="1" type="ORF">FHU37_000391</name>
</gene>